<feature type="transmembrane region" description="Helical" evidence="10">
    <location>
        <begin position="147"/>
        <end position="164"/>
    </location>
</feature>
<evidence type="ECO:0000256" key="3">
    <source>
        <dbReference type="ARBA" id="ARBA00022553"/>
    </source>
</evidence>
<evidence type="ECO:0000256" key="4">
    <source>
        <dbReference type="ARBA" id="ARBA00022679"/>
    </source>
</evidence>
<evidence type="ECO:0000256" key="2">
    <source>
        <dbReference type="ARBA" id="ARBA00012438"/>
    </source>
</evidence>
<dbReference type="EC" id="2.7.13.3" evidence="2"/>
<keyword evidence="8" id="KW-0902">Two-component regulatory system</keyword>
<keyword evidence="4" id="KW-0808">Transferase</keyword>
<feature type="transmembrane region" description="Helical" evidence="10">
    <location>
        <begin position="170"/>
        <end position="188"/>
    </location>
</feature>
<keyword evidence="9" id="KW-0175">Coiled coil</keyword>
<dbReference type="Pfam" id="PF07730">
    <property type="entry name" value="HisKA_3"/>
    <property type="match status" value="1"/>
</dbReference>
<dbReference type="SUPFAM" id="SSF55874">
    <property type="entry name" value="ATPase domain of HSP90 chaperone/DNA topoisomerase II/histidine kinase"/>
    <property type="match status" value="1"/>
</dbReference>
<keyword evidence="10" id="KW-1133">Transmembrane helix</keyword>
<evidence type="ECO:0000256" key="1">
    <source>
        <dbReference type="ARBA" id="ARBA00000085"/>
    </source>
</evidence>
<evidence type="ECO:0000256" key="5">
    <source>
        <dbReference type="ARBA" id="ARBA00022741"/>
    </source>
</evidence>
<keyword evidence="3" id="KW-0597">Phosphoprotein</keyword>
<comment type="caution">
    <text evidence="13">The sequence shown here is derived from an EMBL/GenBank/DDBJ whole genome shotgun (WGS) entry which is preliminary data.</text>
</comment>
<feature type="transmembrane region" description="Helical" evidence="10">
    <location>
        <begin position="64"/>
        <end position="87"/>
    </location>
</feature>
<protein>
    <recommendedName>
        <fullName evidence="2">histidine kinase</fullName>
        <ecNumber evidence="2">2.7.13.3</ecNumber>
    </recommendedName>
</protein>
<feature type="domain" description="Histidine kinase/HSP90-like ATPase" evidence="11">
    <location>
        <begin position="329"/>
        <end position="420"/>
    </location>
</feature>
<evidence type="ECO:0000259" key="12">
    <source>
        <dbReference type="Pfam" id="PF07730"/>
    </source>
</evidence>
<dbReference type="InterPro" id="IPR050482">
    <property type="entry name" value="Sensor_HK_TwoCompSys"/>
</dbReference>
<evidence type="ECO:0000256" key="6">
    <source>
        <dbReference type="ARBA" id="ARBA00022777"/>
    </source>
</evidence>
<evidence type="ECO:0000256" key="8">
    <source>
        <dbReference type="ARBA" id="ARBA00023012"/>
    </source>
</evidence>
<comment type="catalytic activity">
    <reaction evidence="1">
        <text>ATP + protein L-histidine = ADP + protein N-phospho-L-histidine.</text>
        <dbReference type="EC" id="2.7.13.3"/>
    </reaction>
</comment>
<keyword evidence="10" id="KW-0812">Transmembrane</keyword>
<gene>
    <name evidence="13" type="ORF">G3M58_10900</name>
</gene>
<evidence type="ECO:0000256" key="9">
    <source>
        <dbReference type="SAM" id="Coils"/>
    </source>
</evidence>
<feature type="coiled-coil region" evidence="9">
    <location>
        <begin position="251"/>
        <end position="282"/>
    </location>
</feature>
<dbReference type="Gene3D" id="3.30.565.10">
    <property type="entry name" value="Histidine kinase-like ATPase, C-terminal domain"/>
    <property type="match status" value="1"/>
</dbReference>
<dbReference type="PANTHER" id="PTHR24421">
    <property type="entry name" value="NITRATE/NITRITE SENSOR PROTEIN NARX-RELATED"/>
    <property type="match status" value="1"/>
</dbReference>
<keyword evidence="10" id="KW-0472">Membrane</keyword>
<dbReference type="GO" id="GO:0016020">
    <property type="term" value="C:membrane"/>
    <property type="evidence" value="ECO:0007669"/>
    <property type="project" value="InterPro"/>
</dbReference>
<dbReference type="GO" id="GO:0046983">
    <property type="term" value="F:protein dimerization activity"/>
    <property type="evidence" value="ECO:0007669"/>
    <property type="project" value="InterPro"/>
</dbReference>
<keyword evidence="5" id="KW-0547">Nucleotide-binding</keyword>
<organism evidence="13">
    <name type="scientific">Streptomyces sp. SID7499</name>
    <dbReference type="NCBI Taxonomy" id="2706086"/>
    <lineage>
        <taxon>Bacteria</taxon>
        <taxon>Bacillati</taxon>
        <taxon>Actinomycetota</taxon>
        <taxon>Actinomycetes</taxon>
        <taxon>Kitasatosporales</taxon>
        <taxon>Streptomycetaceae</taxon>
        <taxon>Streptomyces</taxon>
    </lineage>
</organism>
<evidence type="ECO:0000256" key="10">
    <source>
        <dbReference type="SAM" id="Phobius"/>
    </source>
</evidence>
<dbReference type="PANTHER" id="PTHR24421:SF10">
    <property type="entry name" value="NITRATE_NITRITE SENSOR PROTEIN NARQ"/>
    <property type="match status" value="1"/>
</dbReference>
<dbReference type="GO" id="GO:0005524">
    <property type="term" value="F:ATP binding"/>
    <property type="evidence" value="ECO:0007669"/>
    <property type="project" value="UniProtKB-KW"/>
</dbReference>
<dbReference type="InterPro" id="IPR036890">
    <property type="entry name" value="HATPase_C_sf"/>
</dbReference>
<reference evidence="13" key="1">
    <citation type="submission" date="2020-01" db="EMBL/GenBank/DDBJ databases">
        <title>Insect and environment-associated Actinomycetes.</title>
        <authorList>
            <person name="Currrie C."/>
            <person name="Chevrette M."/>
            <person name="Carlson C."/>
            <person name="Stubbendieck R."/>
            <person name="Wendt-Pienkowski E."/>
        </authorList>
    </citation>
    <scope>NUCLEOTIDE SEQUENCE</scope>
    <source>
        <strain evidence="13">SID7499</strain>
    </source>
</reference>
<evidence type="ECO:0000259" key="11">
    <source>
        <dbReference type="Pfam" id="PF02518"/>
    </source>
</evidence>
<dbReference type="Pfam" id="PF02518">
    <property type="entry name" value="HATPase_c"/>
    <property type="match status" value="1"/>
</dbReference>
<feature type="domain" description="Signal transduction histidine kinase subgroup 3 dimerisation and phosphoacceptor" evidence="12">
    <location>
        <begin position="217"/>
        <end position="282"/>
    </location>
</feature>
<dbReference type="Gene3D" id="1.20.5.1930">
    <property type="match status" value="1"/>
</dbReference>
<dbReference type="EMBL" id="JAAGMN010001115">
    <property type="protein sequence ID" value="NEE06950.1"/>
    <property type="molecule type" value="Genomic_DNA"/>
</dbReference>
<name>A0A6G3WNR8_9ACTN</name>
<dbReference type="CDD" id="cd16917">
    <property type="entry name" value="HATPase_UhpB-NarQ-NarX-like"/>
    <property type="match status" value="1"/>
</dbReference>
<dbReference type="AlphaFoldDB" id="A0A6G3WNR8"/>
<dbReference type="InterPro" id="IPR003594">
    <property type="entry name" value="HATPase_dom"/>
</dbReference>
<feature type="transmembrane region" description="Helical" evidence="10">
    <location>
        <begin position="94"/>
        <end position="111"/>
    </location>
</feature>
<evidence type="ECO:0000256" key="7">
    <source>
        <dbReference type="ARBA" id="ARBA00022840"/>
    </source>
</evidence>
<proteinExistence type="predicted"/>
<evidence type="ECO:0000313" key="13">
    <source>
        <dbReference type="EMBL" id="NEE06950.1"/>
    </source>
</evidence>
<dbReference type="GO" id="GO:0000155">
    <property type="term" value="F:phosphorelay sensor kinase activity"/>
    <property type="evidence" value="ECO:0007669"/>
    <property type="project" value="InterPro"/>
</dbReference>
<dbReference type="InterPro" id="IPR011712">
    <property type="entry name" value="Sig_transdc_His_kin_sub3_dim/P"/>
</dbReference>
<keyword evidence="7" id="KW-0067">ATP-binding</keyword>
<feature type="transmembrane region" description="Helical" evidence="10">
    <location>
        <begin position="39"/>
        <end position="58"/>
    </location>
</feature>
<accession>A0A6G3WNR8</accession>
<keyword evidence="6 13" id="KW-0418">Kinase</keyword>
<sequence length="432" mass="46721">MGEPDTGERLAAALRDVPRNLREDLWTADARLRAPRARWLSVLEGIAPVLFGLALLVFNWNRYFYGFQLGALGILIVVGQSVVPLLALRRPIPGWWMATLLQTALVASWFTPRTVSSDLTADWSSSELVLQAWVLFLVALSSRPRAALEALAINIVTGLLFVLVWDYENYAVLTVVTLAIATLVGSALRSRNMAREELVAQKELTAEEQARRTLLEERTRIARELHDVVAHHMSVISIQAQAAPHLAENPSAELTENLESIRQNAKDALSELRQVLGVLRSEHTGPEADPHAPQPSLDRLDELVANVRAAGYGVTLRTTGERGPLPQGVELSAFRIVQEALSNAMRHAPGAEVRVDIAYSPSDVTVRITNTAPTGPVPSSPGTGHGLLGMRERAAILGGTLTCAATADGGYEVSAALPAKPPTAAAERVRNL</sequence>